<dbReference type="EMBL" id="FOKA01000001">
    <property type="protein sequence ID" value="SFA69275.1"/>
    <property type="molecule type" value="Genomic_DNA"/>
</dbReference>
<dbReference type="PANTHER" id="PTHR21419:SF30">
    <property type="entry name" value="IG-LIKE DOMAIN-CONTAINING PROTEIN"/>
    <property type="match status" value="1"/>
</dbReference>
<keyword evidence="3" id="KW-1133">Transmembrane helix</keyword>
<keyword evidence="4" id="KW-0472">Membrane</keyword>
<feature type="domain" description="Pyrrolo-quinoline quinone repeat" evidence="6">
    <location>
        <begin position="354"/>
        <end position="526"/>
    </location>
</feature>
<dbReference type="Pfam" id="PF13360">
    <property type="entry name" value="PQQ_2"/>
    <property type="match status" value="1"/>
</dbReference>
<evidence type="ECO:0000259" key="7">
    <source>
        <dbReference type="Pfam" id="PF13946"/>
    </source>
</evidence>
<dbReference type="RefSeq" id="WP_139224249.1">
    <property type="nucleotide sequence ID" value="NZ_BONM01000023.1"/>
</dbReference>
<name>A0A1I0UYZ5_9CELL</name>
<evidence type="ECO:0000256" key="3">
    <source>
        <dbReference type="ARBA" id="ARBA00022989"/>
    </source>
</evidence>
<evidence type="ECO:0000256" key="5">
    <source>
        <dbReference type="SAM" id="MobiDB-lite"/>
    </source>
</evidence>
<feature type="domain" description="DUF4214" evidence="7">
    <location>
        <begin position="555"/>
        <end position="605"/>
    </location>
</feature>
<accession>A0A1I0UYZ5</accession>
<evidence type="ECO:0000313" key="8">
    <source>
        <dbReference type="EMBL" id="SFA69275.1"/>
    </source>
</evidence>
<protein>
    <submittedName>
        <fullName evidence="8">Outer membrane protein assembly factor BamB, contains PQQ-like beta-propeller repeat</fullName>
    </submittedName>
</protein>
<feature type="region of interest" description="Disordered" evidence="5">
    <location>
        <begin position="1"/>
        <end position="41"/>
    </location>
</feature>
<dbReference type="SUPFAM" id="SSF69318">
    <property type="entry name" value="Integrin alpha N-terminal domain"/>
    <property type="match status" value="2"/>
</dbReference>
<organism evidence="8 9">
    <name type="scientific">Cellulomonas marina</name>
    <dbReference type="NCBI Taxonomy" id="988821"/>
    <lineage>
        <taxon>Bacteria</taxon>
        <taxon>Bacillati</taxon>
        <taxon>Actinomycetota</taxon>
        <taxon>Actinomycetes</taxon>
        <taxon>Micrococcales</taxon>
        <taxon>Cellulomonadaceae</taxon>
        <taxon>Cellulomonas</taxon>
    </lineage>
</organism>
<dbReference type="GO" id="GO:0016020">
    <property type="term" value="C:membrane"/>
    <property type="evidence" value="ECO:0007669"/>
    <property type="project" value="UniProtKB-SubCell"/>
</dbReference>
<evidence type="ECO:0000256" key="2">
    <source>
        <dbReference type="ARBA" id="ARBA00022692"/>
    </source>
</evidence>
<dbReference type="PANTHER" id="PTHR21419">
    <property type="match status" value="1"/>
</dbReference>
<keyword evidence="9" id="KW-1185">Reference proteome</keyword>
<dbReference type="Gene3D" id="1.10.3130.20">
    <property type="entry name" value="Phycobilisome linker domain"/>
    <property type="match status" value="1"/>
</dbReference>
<dbReference type="Gene3D" id="2.130.10.10">
    <property type="entry name" value="YVTN repeat-like/Quinoprotein amine dehydrogenase"/>
    <property type="match status" value="1"/>
</dbReference>
<dbReference type="InterPro" id="IPR028994">
    <property type="entry name" value="Integrin_alpha_N"/>
</dbReference>
<dbReference type="Gene3D" id="2.130.10.130">
    <property type="entry name" value="Integrin alpha, N-terminal"/>
    <property type="match status" value="1"/>
</dbReference>
<dbReference type="InterPro" id="IPR025282">
    <property type="entry name" value="DUF4214"/>
</dbReference>
<dbReference type="Proteomes" id="UP000199012">
    <property type="component" value="Unassembled WGS sequence"/>
</dbReference>
<evidence type="ECO:0000313" key="9">
    <source>
        <dbReference type="Proteomes" id="UP000199012"/>
    </source>
</evidence>
<dbReference type="InterPro" id="IPR038255">
    <property type="entry name" value="PBS_linker_sf"/>
</dbReference>
<dbReference type="STRING" id="988821.SAMN05421867_10130"/>
<dbReference type="Pfam" id="PF13946">
    <property type="entry name" value="DUF4214"/>
    <property type="match status" value="2"/>
</dbReference>
<comment type="subcellular location">
    <subcellularLocation>
        <location evidence="1">Membrane</location>
        <topology evidence="1">Single-pass membrane protein</topology>
    </subcellularLocation>
</comment>
<dbReference type="InterPro" id="IPR045232">
    <property type="entry name" value="FAM234"/>
</dbReference>
<reference evidence="8 9" key="1">
    <citation type="submission" date="2016-10" db="EMBL/GenBank/DDBJ databases">
        <authorList>
            <person name="de Groot N.N."/>
        </authorList>
    </citation>
    <scope>NUCLEOTIDE SEQUENCE [LARGE SCALE GENOMIC DNA]</scope>
    <source>
        <strain evidence="8 9">CGMCC 4.6945</strain>
    </source>
</reference>
<gene>
    <name evidence="8" type="ORF">SAMN05421867_10130</name>
</gene>
<feature type="compositionally biased region" description="Low complexity" evidence="5">
    <location>
        <begin position="26"/>
        <end position="41"/>
    </location>
</feature>
<evidence type="ECO:0000259" key="6">
    <source>
        <dbReference type="Pfam" id="PF13360"/>
    </source>
</evidence>
<dbReference type="OrthoDB" id="176279at2"/>
<dbReference type="AlphaFoldDB" id="A0A1I0UYZ5"/>
<sequence length="759" mass="78498">MPLGHPRTPAVTVDGAVPPAETPVDRTATGPRGPRPGAGRSRARRLVALVAAATALAPLAALPEAPEAHAASAQLTPVTTNGGPFSVQPLTPFGGPVLDSGATGEIWSSAAVGDVSGDGVPEIVVGGGLSSALKVYSLDGGLRHLVDLGGVDVGARSGGVQPSPVLVDLDLDGVLDVAAASTANVVAGYRFRGGSVTTLWRRQDPPIVPSGPNGILGTPATGYVDADGYPDLVTGSWGQGLTAMSGGNGGNIAGWPKWLWDTIWSSPAVGDVDGDGADEVVVGGDCAGNDIGTQPCGNVGGGYVWVFNRDGSEKWRWFLQGQVVWSSPALADLNGDGGLDVVVGTGGYFDDPAGRVLTALDGRTGRVLWQAGMPARVVGSPSVADVTGDGRADVFVVSYGGWLLSVDGATGAPRWRACLTDGGTCGDPGIGTKSGVALADVDGDGAIEAITQGEQQLRVYDAHSGRLEWSRGSGYAGTVLAPANTPTVAQVDGQTWIVQPLRGYRDVNGQRQHELVVGVWRTGAALGAAPWRTARGNMARTGAVPVPGPSSAQLRQFVDQVYRDFLGRPPSAGDLSGWTDRLVRRQASRYEVATSLSRSDEWVRHVITEFYRDTLGREPDAAGLAGWVRAAQGGMPVAQVAAAFYASPEYYARTAGNDPGRWVSDLYTKLLGRGADASGRAGWVGAMAAGMPRDQLALGFYQSDESVQVRVDGLYRELLGRPADAGGVGSWRQFVRDHGDLVLASALAASAEYLTRARS</sequence>
<evidence type="ECO:0000256" key="4">
    <source>
        <dbReference type="ARBA" id="ARBA00023136"/>
    </source>
</evidence>
<dbReference type="InterPro" id="IPR015943">
    <property type="entry name" value="WD40/YVTN_repeat-like_dom_sf"/>
</dbReference>
<proteinExistence type="predicted"/>
<dbReference type="InterPro" id="IPR002372">
    <property type="entry name" value="PQQ_rpt_dom"/>
</dbReference>
<feature type="domain" description="DUF4214" evidence="7">
    <location>
        <begin position="641"/>
        <end position="707"/>
    </location>
</feature>
<keyword evidence="2" id="KW-0812">Transmembrane</keyword>
<evidence type="ECO:0000256" key="1">
    <source>
        <dbReference type="ARBA" id="ARBA00004167"/>
    </source>
</evidence>